<gene>
    <name evidence="2" type="ORF">SAMN05216277_10643</name>
</gene>
<dbReference type="AlphaFoldDB" id="A0A1I5SBS2"/>
<evidence type="ECO:0000313" key="3">
    <source>
        <dbReference type="Proteomes" id="UP000183769"/>
    </source>
</evidence>
<feature type="transmembrane region" description="Helical" evidence="1">
    <location>
        <begin position="20"/>
        <end position="37"/>
    </location>
</feature>
<dbReference type="EMBL" id="FOXI01000006">
    <property type="protein sequence ID" value="SFP68142.1"/>
    <property type="molecule type" value="Genomic_DNA"/>
</dbReference>
<dbReference type="Proteomes" id="UP000183769">
    <property type="component" value="Unassembled WGS sequence"/>
</dbReference>
<evidence type="ECO:0000256" key="1">
    <source>
        <dbReference type="SAM" id="Phobius"/>
    </source>
</evidence>
<name>A0A1I5SBS2_9EURY</name>
<keyword evidence="1" id="KW-1133">Transmembrane helix</keyword>
<dbReference type="RefSeq" id="WP_074878034.1">
    <property type="nucleotide sequence ID" value="NZ_FOXI01000006.1"/>
</dbReference>
<organism evidence="2 3">
    <name type="scientific">Halolamina pelagica</name>
    <dbReference type="NCBI Taxonomy" id="699431"/>
    <lineage>
        <taxon>Archaea</taxon>
        <taxon>Methanobacteriati</taxon>
        <taxon>Methanobacteriota</taxon>
        <taxon>Stenosarchaea group</taxon>
        <taxon>Halobacteria</taxon>
        <taxon>Halobacteriales</taxon>
        <taxon>Haloferacaceae</taxon>
    </lineage>
</organism>
<reference evidence="3" key="1">
    <citation type="submission" date="2016-10" db="EMBL/GenBank/DDBJ databases">
        <authorList>
            <person name="Varghese N."/>
            <person name="Submissions S."/>
        </authorList>
    </citation>
    <scope>NUCLEOTIDE SEQUENCE [LARGE SCALE GENOMIC DNA]</scope>
    <source>
        <strain evidence="3">CGMCC 1.10329</strain>
    </source>
</reference>
<proteinExistence type="predicted"/>
<sequence length="63" mass="6632">MNDAVERPSEGELASLKRMVFAAQLTVFAVVLLFVTGDAPVSTVGSLVLVVLSLGWSLAELRG</sequence>
<accession>A0A1I5SBS2</accession>
<keyword evidence="1" id="KW-0812">Transmembrane</keyword>
<keyword evidence="1" id="KW-0472">Membrane</keyword>
<feature type="transmembrane region" description="Helical" evidence="1">
    <location>
        <begin position="43"/>
        <end position="61"/>
    </location>
</feature>
<evidence type="ECO:0000313" key="2">
    <source>
        <dbReference type="EMBL" id="SFP68142.1"/>
    </source>
</evidence>
<protein>
    <submittedName>
        <fullName evidence="2">Uncharacterized protein</fullName>
    </submittedName>
</protein>
<keyword evidence="3" id="KW-1185">Reference proteome</keyword>